<dbReference type="OrthoDB" id="9178739at2"/>
<evidence type="ECO:0000313" key="3">
    <source>
        <dbReference type="EMBL" id="RDC59400.1"/>
    </source>
</evidence>
<gene>
    <name evidence="3" type="ORF">HME9302_00588</name>
</gene>
<evidence type="ECO:0000256" key="2">
    <source>
        <dbReference type="SAM" id="Phobius"/>
    </source>
</evidence>
<keyword evidence="4" id="KW-1185">Reference proteome</keyword>
<feature type="compositionally biased region" description="Low complexity" evidence="1">
    <location>
        <begin position="447"/>
        <end position="458"/>
    </location>
</feature>
<evidence type="ECO:0000313" key="4">
    <source>
        <dbReference type="Proteomes" id="UP000253727"/>
    </source>
</evidence>
<dbReference type="EMBL" id="QBKA01000002">
    <property type="protein sequence ID" value="RDC59400.1"/>
    <property type="molecule type" value="Genomic_DNA"/>
</dbReference>
<keyword evidence="2" id="KW-0472">Membrane</keyword>
<feature type="transmembrane region" description="Helical" evidence="2">
    <location>
        <begin position="412"/>
        <end position="434"/>
    </location>
</feature>
<evidence type="ECO:0000256" key="1">
    <source>
        <dbReference type="SAM" id="MobiDB-lite"/>
    </source>
</evidence>
<feature type="transmembrane region" description="Helical" evidence="2">
    <location>
        <begin position="325"/>
        <end position="346"/>
    </location>
</feature>
<reference evidence="3 4" key="1">
    <citation type="submission" date="2018-04" db="EMBL/GenBank/DDBJ databases">
        <title>Altererythrobacter sp. HME9302 genome sequencing and assembly.</title>
        <authorList>
            <person name="Kang H."/>
            <person name="Kim H."/>
            <person name="Joh K."/>
        </authorList>
    </citation>
    <scope>NUCLEOTIDE SEQUENCE [LARGE SCALE GENOMIC DNA]</scope>
    <source>
        <strain evidence="3 4">HME9302</strain>
    </source>
</reference>
<dbReference type="Proteomes" id="UP000253727">
    <property type="component" value="Unassembled WGS sequence"/>
</dbReference>
<keyword evidence="2" id="KW-1133">Transmembrane helix</keyword>
<sequence>MSVSDLATKLDALDAAGYFVTEAEDVITVSDAPLAETKGLLGLCDAIGWGITIQDKHENVWSPDQLTPEYAPYTLVINKPGTTTDVLRLVSCAGFMDWLSRGDDRRVWQIGALKTAFRTYAVAFEPWDSASLEPNEKLETRAPRRLVREATIVRQVPESMNRWLLTEPDDFPTDDSAAASWANLAALKLMLALPTELDGERQILRFSGPPRLDLSVPSEAAEILTNLTIKGFLSLQAAVDWVFELEREAEMRHILLATELARSRGGEDATEIFLKENIADALAGAKTAYQMQLAGMSGDALKALSDLRKAISEDTAKTADGTRQIITAVAGALAVGVGMIAVRLSSNVNPDFLKIVLGLAATYVAITILSGALLTRLQQNVRKAWQPRLYRFLPTSDYDALVSNPAKTAERALWGASALGVIAILTMFFAMSWVSKETVEADQNPQEAENASATATTTPVEGASTDTAVEVPAPQS</sequence>
<feature type="transmembrane region" description="Helical" evidence="2">
    <location>
        <begin position="352"/>
        <end position="374"/>
    </location>
</feature>
<organism evidence="3 4">
    <name type="scientific">Alteripontixanthobacter maritimus</name>
    <dbReference type="NCBI Taxonomy" id="2161824"/>
    <lineage>
        <taxon>Bacteria</taxon>
        <taxon>Pseudomonadati</taxon>
        <taxon>Pseudomonadota</taxon>
        <taxon>Alphaproteobacteria</taxon>
        <taxon>Sphingomonadales</taxon>
        <taxon>Erythrobacteraceae</taxon>
        <taxon>Alteripontixanthobacter</taxon>
    </lineage>
</organism>
<protein>
    <submittedName>
        <fullName evidence="3">Uncharacterized protein</fullName>
    </submittedName>
</protein>
<dbReference type="RefSeq" id="WP_147270754.1">
    <property type="nucleotide sequence ID" value="NZ_QBKA01000002.1"/>
</dbReference>
<dbReference type="AlphaFoldDB" id="A0A369Q4P1"/>
<comment type="caution">
    <text evidence="3">The sequence shown here is derived from an EMBL/GenBank/DDBJ whole genome shotgun (WGS) entry which is preliminary data.</text>
</comment>
<feature type="region of interest" description="Disordered" evidence="1">
    <location>
        <begin position="440"/>
        <end position="476"/>
    </location>
</feature>
<accession>A0A369Q4P1</accession>
<keyword evidence="2" id="KW-0812">Transmembrane</keyword>
<proteinExistence type="predicted"/>
<name>A0A369Q4P1_9SPHN</name>